<reference evidence="1" key="1">
    <citation type="submission" date="2020-02" db="EMBL/GenBank/DDBJ databases">
        <authorList>
            <person name="Shen X.-R."/>
            <person name="Zhang Y.-X."/>
        </authorList>
    </citation>
    <scope>NUCLEOTIDE SEQUENCE</scope>
    <source>
        <strain evidence="1">SYP-B3998</strain>
    </source>
</reference>
<dbReference type="EMBL" id="JAAIKC010000002">
    <property type="protein sequence ID" value="NEW05930.1"/>
    <property type="molecule type" value="Genomic_DNA"/>
</dbReference>
<proteinExistence type="predicted"/>
<organism evidence="1">
    <name type="scientific">Paenibacillus sp. SYP-B3998</name>
    <dbReference type="NCBI Taxonomy" id="2678564"/>
    <lineage>
        <taxon>Bacteria</taxon>
        <taxon>Bacillati</taxon>
        <taxon>Bacillota</taxon>
        <taxon>Bacilli</taxon>
        <taxon>Bacillales</taxon>
        <taxon>Paenibacillaceae</taxon>
        <taxon>Paenibacillus</taxon>
    </lineage>
</organism>
<accession>A0A6G3ZV33</accession>
<name>A0A6G3ZV33_9BACL</name>
<comment type="caution">
    <text evidence="1">The sequence shown here is derived from an EMBL/GenBank/DDBJ whole genome shotgun (WGS) entry which is preliminary data.</text>
</comment>
<gene>
    <name evidence="1" type="ORF">GK047_07885</name>
</gene>
<sequence length="99" mass="11367">MTRDEINFGSYVKIEQKRFGVPNEMYLHKVIGRFESNCYVDIPVKIPRTEVLHGKLVPVVSCICCGIDETEVLKYRLVDVELAVMGQGLKQEEFESKET</sequence>
<protein>
    <submittedName>
        <fullName evidence="1">Uncharacterized protein</fullName>
    </submittedName>
</protein>
<dbReference type="AlphaFoldDB" id="A0A6G3ZV33"/>
<evidence type="ECO:0000313" key="1">
    <source>
        <dbReference type="EMBL" id="NEW05930.1"/>
    </source>
</evidence>
<dbReference type="RefSeq" id="WP_163943868.1">
    <property type="nucleotide sequence ID" value="NZ_JAAIKC010000002.1"/>
</dbReference>